<reference evidence="2 3" key="1">
    <citation type="submission" date="2024-09" db="EMBL/GenBank/DDBJ databases">
        <title>Chromosome-scale assembly of Riccia fluitans.</title>
        <authorList>
            <person name="Paukszto L."/>
            <person name="Sawicki J."/>
            <person name="Karawczyk K."/>
            <person name="Piernik-Szablinska J."/>
            <person name="Szczecinska M."/>
            <person name="Mazdziarz M."/>
        </authorList>
    </citation>
    <scope>NUCLEOTIDE SEQUENCE [LARGE SCALE GENOMIC DNA]</scope>
    <source>
        <strain evidence="2">Rf_01</strain>
        <tissue evidence="2">Aerial parts of the thallus</tissue>
    </source>
</reference>
<dbReference type="AlphaFoldDB" id="A0ABD1YT30"/>
<evidence type="ECO:0000313" key="2">
    <source>
        <dbReference type="EMBL" id="KAL2633920.1"/>
    </source>
</evidence>
<accession>A0ABD1YT30</accession>
<protein>
    <submittedName>
        <fullName evidence="2">Uncharacterized protein</fullName>
    </submittedName>
</protein>
<evidence type="ECO:0000256" key="1">
    <source>
        <dbReference type="SAM" id="Phobius"/>
    </source>
</evidence>
<keyword evidence="3" id="KW-1185">Reference proteome</keyword>
<name>A0ABD1YT30_9MARC</name>
<evidence type="ECO:0000313" key="3">
    <source>
        <dbReference type="Proteomes" id="UP001605036"/>
    </source>
</evidence>
<proteinExistence type="predicted"/>
<dbReference type="EMBL" id="JBHFFA010000003">
    <property type="protein sequence ID" value="KAL2633920.1"/>
    <property type="molecule type" value="Genomic_DNA"/>
</dbReference>
<organism evidence="2 3">
    <name type="scientific">Riccia fluitans</name>
    <dbReference type="NCBI Taxonomy" id="41844"/>
    <lineage>
        <taxon>Eukaryota</taxon>
        <taxon>Viridiplantae</taxon>
        <taxon>Streptophyta</taxon>
        <taxon>Embryophyta</taxon>
        <taxon>Marchantiophyta</taxon>
        <taxon>Marchantiopsida</taxon>
        <taxon>Marchantiidae</taxon>
        <taxon>Marchantiales</taxon>
        <taxon>Ricciaceae</taxon>
        <taxon>Riccia</taxon>
    </lineage>
</organism>
<keyword evidence="1" id="KW-0812">Transmembrane</keyword>
<sequence>MDEIKRMQLAAKLSEEDLETAGWLPDAAAVAASCSSWGVKAQLKFHQAEGVSWLIRRYVRGVNVILVSYLLVGIAEAFSCAGAPQMLRIVVPSKSVYQGLL</sequence>
<gene>
    <name evidence="2" type="ORF">R1flu_005399</name>
</gene>
<dbReference type="Proteomes" id="UP001605036">
    <property type="component" value="Unassembled WGS sequence"/>
</dbReference>
<comment type="caution">
    <text evidence="2">The sequence shown here is derived from an EMBL/GenBank/DDBJ whole genome shotgun (WGS) entry which is preliminary data.</text>
</comment>
<feature type="transmembrane region" description="Helical" evidence="1">
    <location>
        <begin position="64"/>
        <end position="87"/>
    </location>
</feature>
<keyword evidence="1" id="KW-0472">Membrane</keyword>
<keyword evidence="1" id="KW-1133">Transmembrane helix</keyword>